<protein>
    <submittedName>
        <fullName evidence="2">Uncharacterized protein</fullName>
    </submittedName>
</protein>
<dbReference type="Proteomes" id="UP000886998">
    <property type="component" value="Unassembled WGS sequence"/>
</dbReference>
<reference evidence="2" key="1">
    <citation type="submission" date="2020-08" db="EMBL/GenBank/DDBJ databases">
        <title>Multicomponent nature underlies the extraordinary mechanical properties of spider dragline silk.</title>
        <authorList>
            <person name="Kono N."/>
            <person name="Nakamura H."/>
            <person name="Mori M."/>
            <person name="Yoshida Y."/>
            <person name="Ohtoshi R."/>
            <person name="Malay A.D."/>
            <person name="Moran D.A.P."/>
            <person name="Tomita M."/>
            <person name="Numata K."/>
            <person name="Arakawa K."/>
        </authorList>
    </citation>
    <scope>NUCLEOTIDE SEQUENCE</scope>
</reference>
<gene>
    <name evidence="2" type="ORF">TNIN_445551</name>
</gene>
<dbReference type="AlphaFoldDB" id="A0A8X7BVE0"/>
<proteinExistence type="predicted"/>
<keyword evidence="3" id="KW-1185">Reference proteome</keyword>
<organism evidence="2 3">
    <name type="scientific">Trichonephila inaurata madagascariensis</name>
    <dbReference type="NCBI Taxonomy" id="2747483"/>
    <lineage>
        <taxon>Eukaryota</taxon>
        <taxon>Metazoa</taxon>
        <taxon>Ecdysozoa</taxon>
        <taxon>Arthropoda</taxon>
        <taxon>Chelicerata</taxon>
        <taxon>Arachnida</taxon>
        <taxon>Araneae</taxon>
        <taxon>Araneomorphae</taxon>
        <taxon>Entelegynae</taxon>
        <taxon>Araneoidea</taxon>
        <taxon>Nephilidae</taxon>
        <taxon>Trichonephila</taxon>
        <taxon>Trichonephila inaurata</taxon>
    </lineage>
</organism>
<evidence type="ECO:0000256" key="1">
    <source>
        <dbReference type="SAM" id="MobiDB-lite"/>
    </source>
</evidence>
<accession>A0A8X7BVE0</accession>
<dbReference type="OrthoDB" id="415411at2759"/>
<evidence type="ECO:0000313" key="2">
    <source>
        <dbReference type="EMBL" id="GFY44042.1"/>
    </source>
</evidence>
<evidence type="ECO:0000313" key="3">
    <source>
        <dbReference type="Proteomes" id="UP000886998"/>
    </source>
</evidence>
<name>A0A8X7BVE0_9ARAC</name>
<comment type="caution">
    <text evidence="2">The sequence shown here is derived from an EMBL/GenBank/DDBJ whole genome shotgun (WGS) entry which is preliminary data.</text>
</comment>
<sequence length="143" mass="16163">MAVKQSTISTRMTSRCKHHGAEELYGRDGYIRAKPTKSSLRTIEPLSPRVLQPEDQYRDHIELFLSTRMARNITKWLDNLVAITPNPNNGTRGSLHPLLRNPMRPLQDEEEPQPPSKGVAKTHEPGAAHCPCQWVILFNVSTS</sequence>
<feature type="region of interest" description="Disordered" evidence="1">
    <location>
        <begin position="87"/>
        <end position="125"/>
    </location>
</feature>
<dbReference type="EMBL" id="BMAV01004016">
    <property type="protein sequence ID" value="GFY44042.1"/>
    <property type="molecule type" value="Genomic_DNA"/>
</dbReference>